<dbReference type="Gene3D" id="2.60.40.10">
    <property type="entry name" value="Immunoglobulins"/>
    <property type="match status" value="1"/>
</dbReference>
<gene>
    <name evidence="2" type="ORF">Cvel_10175</name>
</gene>
<reference evidence="2" key="1">
    <citation type="submission" date="2014-11" db="EMBL/GenBank/DDBJ databases">
        <authorList>
            <person name="Otto D Thomas"/>
            <person name="Naeem Raeece"/>
        </authorList>
    </citation>
    <scope>NUCLEOTIDE SEQUENCE</scope>
</reference>
<dbReference type="VEuPathDB" id="CryptoDB:Cvel_10175"/>
<accession>A0A0G4I1Q0</accession>
<dbReference type="EMBL" id="CDMZ01004743">
    <property type="protein sequence ID" value="CEM50759.1"/>
    <property type="molecule type" value="Genomic_DNA"/>
</dbReference>
<sequence length="676" mass="70965">MKGGIAFVAHCPEVRENQRVVVAGECPELGGWELGDALCMRPAPCGRPWWVSSEVEVNLSESLLGVSAEFEAVAETEEKVGKVGVSELKFRLLAVPNDGEGSGVPNSDNVVSLEPLSGGDFRVVRLIGAPPLSDSSAVGERGDNTFHVGVEGGGEQQERGVVGISVEWGVLESVQLALLPRPTNRQTEHPQRENDPQSEIACPPRTEGIQVDARISESTNEQQSASASSVCPSQSAVELCLKENEVHPDRSPSVGVCNRPSADTNVTDNRFLSCHPPTSPHLLPHDCTRGRRQEEDGQRAQSVQLKRRRSESGLTQAEADTYDQVGVCAGERKERASWGGDGDVLREEKQRRLTVPLSDLAPLSSELCRKRGDPDAGGNGVVFENGHRGGEVKRNRHRQILCLHGRVRSQCKLCGGGSVCEHGRQRSKCKDCGGAPSAKIAEGRASASTAGSVTSARIAEGRAFASTADSVITAKSVGGRASASMAGTDPCVRSALGSSFVSTAACATIAKSVEGRVSVSTADSVTDARNAEGRGVASTAVDAISAKSAEGRASVSTADSVTDAKIAEGRASVSTAGSVTSARIAEARVFVSTADSALSAKSAEGRPYVSTAACATSAKSTEGRASAFTKKIGNFAMSARRFPLQILHLDFPLPFPPLLLFFSLFTISEEALLVAP</sequence>
<organism evidence="2">
    <name type="scientific">Chromera velia CCMP2878</name>
    <dbReference type="NCBI Taxonomy" id="1169474"/>
    <lineage>
        <taxon>Eukaryota</taxon>
        <taxon>Sar</taxon>
        <taxon>Alveolata</taxon>
        <taxon>Colpodellida</taxon>
        <taxon>Chromeraceae</taxon>
        <taxon>Chromera</taxon>
    </lineage>
</organism>
<dbReference type="PhylomeDB" id="A0A0G4I1Q0"/>
<feature type="region of interest" description="Disordered" evidence="1">
    <location>
        <begin position="181"/>
        <end position="204"/>
    </location>
</feature>
<protein>
    <recommendedName>
        <fullName evidence="3">CBM20 domain-containing protein</fullName>
    </recommendedName>
</protein>
<evidence type="ECO:0000313" key="2">
    <source>
        <dbReference type="EMBL" id="CEM50759.1"/>
    </source>
</evidence>
<name>A0A0G4I1Q0_9ALVE</name>
<dbReference type="InterPro" id="IPR013783">
    <property type="entry name" value="Ig-like_fold"/>
</dbReference>
<evidence type="ECO:0000256" key="1">
    <source>
        <dbReference type="SAM" id="MobiDB-lite"/>
    </source>
</evidence>
<dbReference type="InterPro" id="IPR013784">
    <property type="entry name" value="Carb-bd-like_fold"/>
</dbReference>
<dbReference type="GO" id="GO:0030246">
    <property type="term" value="F:carbohydrate binding"/>
    <property type="evidence" value="ECO:0007669"/>
    <property type="project" value="InterPro"/>
</dbReference>
<dbReference type="SUPFAM" id="SSF49452">
    <property type="entry name" value="Starch-binding domain-like"/>
    <property type="match status" value="1"/>
</dbReference>
<feature type="compositionally biased region" description="Basic and acidic residues" evidence="1">
    <location>
        <begin position="283"/>
        <end position="298"/>
    </location>
</feature>
<feature type="region of interest" description="Disordered" evidence="1">
    <location>
        <begin position="269"/>
        <end position="316"/>
    </location>
</feature>
<proteinExistence type="predicted"/>
<evidence type="ECO:0008006" key="3">
    <source>
        <dbReference type="Google" id="ProtNLM"/>
    </source>
</evidence>
<feature type="compositionally biased region" description="Basic and acidic residues" evidence="1">
    <location>
        <begin position="186"/>
        <end position="195"/>
    </location>
</feature>
<dbReference type="AlphaFoldDB" id="A0A0G4I1Q0"/>